<feature type="compositionally biased region" description="Basic and acidic residues" evidence="5">
    <location>
        <begin position="408"/>
        <end position="425"/>
    </location>
</feature>
<dbReference type="InterPro" id="IPR000832">
    <property type="entry name" value="GPCR_2_secretin-like"/>
</dbReference>
<evidence type="ECO:0000256" key="6">
    <source>
        <dbReference type="SAM" id="Phobius"/>
    </source>
</evidence>
<feature type="region of interest" description="Disordered" evidence="5">
    <location>
        <begin position="408"/>
        <end position="557"/>
    </location>
</feature>
<feature type="domain" description="G-protein coupled receptors family 2 profile 2" evidence="7">
    <location>
        <begin position="55"/>
        <end position="219"/>
    </location>
</feature>
<evidence type="ECO:0000259" key="7">
    <source>
        <dbReference type="PROSITE" id="PS50261"/>
    </source>
</evidence>
<feature type="transmembrane region" description="Helical" evidence="6">
    <location>
        <begin position="217"/>
        <end position="240"/>
    </location>
</feature>
<feature type="transmembrane region" description="Helical" evidence="6">
    <location>
        <begin position="351"/>
        <end position="372"/>
    </location>
</feature>
<feature type="transmembrane region" description="Helical" evidence="6">
    <location>
        <begin position="92"/>
        <end position="113"/>
    </location>
</feature>
<accession>A0ABR2J8Q3</accession>
<dbReference type="Proteomes" id="UP001390339">
    <property type="component" value="Unassembled WGS sequence"/>
</dbReference>
<dbReference type="Pfam" id="PF00002">
    <property type="entry name" value="7tm_2"/>
    <property type="match status" value="1"/>
</dbReference>
<dbReference type="EMBL" id="JAPCWZ010000003">
    <property type="protein sequence ID" value="KAK8874171.1"/>
    <property type="molecule type" value="Genomic_DNA"/>
</dbReference>
<dbReference type="InterPro" id="IPR053247">
    <property type="entry name" value="GPCR_GPR1/git3-like"/>
</dbReference>
<feature type="compositionally biased region" description="Low complexity" evidence="5">
    <location>
        <begin position="519"/>
        <end position="543"/>
    </location>
</feature>
<comment type="caution">
    <text evidence="8">The sequence shown here is derived from an EMBL/GenBank/DDBJ whole genome shotgun (WGS) entry which is preliminary data.</text>
</comment>
<evidence type="ECO:0000256" key="5">
    <source>
        <dbReference type="SAM" id="MobiDB-lite"/>
    </source>
</evidence>
<evidence type="ECO:0000313" key="8">
    <source>
        <dbReference type="EMBL" id="KAK8874171.1"/>
    </source>
</evidence>
<dbReference type="PROSITE" id="PS50261">
    <property type="entry name" value="G_PROTEIN_RECEP_F2_4"/>
    <property type="match status" value="1"/>
</dbReference>
<feature type="transmembrane region" description="Helical" evidence="6">
    <location>
        <begin position="175"/>
        <end position="197"/>
    </location>
</feature>
<protein>
    <submittedName>
        <fullName evidence="8">Frizzled/smoothened-like sans CRD protein B</fullName>
    </submittedName>
</protein>
<dbReference type="PANTHER" id="PTHR42058">
    <property type="entry name" value="G_PROTEIN_RECEP_F2_4 DOMAIN-CONTAINING PROTEIN"/>
    <property type="match status" value="1"/>
</dbReference>
<gene>
    <name evidence="8" type="ORF">PGQ11_004685</name>
</gene>
<organism evidence="8 9">
    <name type="scientific">Apiospora arundinis</name>
    <dbReference type="NCBI Taxonomy" id="335852"/>
    <lineage>
        <taxon>Eukaryota</taxon>
        <taxon>Fungi</taxon>
        <taxon>Dikarya</taxon>
        <taxon>Ascomycota</taxon>
        <taxon>Pezizomycotina</taxon>
        <taxon>Sordariomycetes</taxon>
        <taxon>Xylariomycetidae</taxon>
        <taxon>Amphisphaeriales</taxon>
        <taxon>Apiosporaceae</taxon>
        <taxon>Apiospora</taxon>
    </lineage>
</organism>
<evidence type="ECO:0000313" key="9">
    <source>
        <dbReference type="Proteomes" id="UP001390339"/>
    </source>
</evidence>
<dbReference type="InterPro" id="IPR017981">
    <property type="entry name" value="GPCR_2-like_7TM"/>
</dbReference>
<keyword evidence="9" id="KW-1185">Reference proteome</keyword>
<name>A0ABR2J8Q3_9PEZI</name>
<dbReference type="Gene3D" id="1.20.1070.10">
    <property type="entry name" value="Rhodopsin 7-helix transmembrane proteins"/>
    <property type="match status" value="1"/>
</dbReference>
<keyword evidence="3 6" id="KW-1133">Transmembrane helix</keyword>
<comment type="subcellular location">
    <subcellularLocation>
        <location evidence="1">Membrane</location>
        <topology evidence="1">Multi-pass membrane protein</topology>
    </subcellularLocation>
</comment>
<feature type="compositionally biased region" description="Pro residues" evidence="5">
    <location>
        <begin position="494"/>
        <end position="510"/>
    </location>
</feature>
<evidence type="ECO:0000256" key="3">
    <source>
        <dbReference type="ARBA" id="ARBA00022989"/>
    </source>
</evidence>
<sequence length="557" mass="61338">MALNLSQFPCPAPFLNELKFPSTGGFVDGRLCQTVSGLTCCLPCPMTDWAYPDSFESSSQVANWINVVGVVCCVFLLASWAFLPVEKTHRHYLSISLVCAVMFMNLGFIIPLAGKPEQCFNEITPHGMDSSSMCAASGAFLIGGGWAGVMWVFLRSLSLHLQICWQTVVGRSFMWMAQVLGWGIPIVGLIIALMVSGVSFRFGQTCHINHHNSLADFWIPLLVFAGLTVIIQFATFGYCIKVYLASLADSSASTENSGMPSYTASIRTMTPRQAYRRVRRVIQLQWRGIVIVLIIICDVIFFAVIFVFQDNVVQAAKTGTRATAWVQCLMTAQGDKKSECLPHAKNLVVPLPTVVAVLILLAMNGIWLLFLLGRWSMATGWLEMLGMTGGSRAKKEFVSMDARTDLKSDPRSYEMLSHDSGKEAESGLTPISPAMSPMSPQNGRHTPDYFGPGATAAARYQPHSRSFSSPRPPQQAAQGWEGGSPYQQQHNLPPRSPPPRSPPPRSPPPAVQRAWEGESPYQQQPQQQQQQQHSFPPRSPSRQNPDGYVDPLGLNRI</sequence>
<feature type="transmembrane region" description="Helical" evidence="6">
    <location>
        <begin position="64"/>
        <end position="85"/>
    </location>
</feature>
<feature type="transmembrane region" description="Helical" evidence="6">
    <location>
        <begin position="286"/>
        <end position="308"/>
    </location>
</feature>
<proteinExistence type="predicted"/>
<keyword evidence="2 6" id="KW-0812">Transmembrane</keyword>
<reference evidence="8 9" key="1">
    <citation type="journal article" date="2024" name="IMA Fungus">
        <title>Apiospora arundinis, a panoply of carbohydrate-active enzymes and secondary metabolites.</title>
        <authorList>
            <person name="Sorensen T."/>
            <person name="Petersen C."/>
            <person name="Muurmann A.T."/>
            <person name="Christiansen J.V."/>
            <person name="Brundto M.L."/>
            <person name="Overgaard C.K."/>
            <person name="Boysen A.T."/>
            <person name="Wollenberg R.D."/>
            <person name="Larsen T.O."/>
            <person name="Sorensen J.L."/>
            <person name="Nielsen K.L."/>
            <person name="Sondergaard T.E."/>
        </authorList>
    </citation>
    <scope>NUCLEOTIDE SEQUENCE [LARGE SCALE GENOMIC DNA]</scope>
    <source>
        <strain evidence="8 9">AAU 773</strain>
    </source>
</reference>
<evidence type="ECO:0000256" key="1">
    <source>
        <dbReference type="ARBA" id="ARBA00004141"/>
    </source>
</evidence>
<feature type="transmembrane region" description="Helical" evidence="6">
    <location>
        <begin position="133"/>
        <end position="154"/>
    </location>
</feature>
<dbReference type="PANTHER" id="PTHR42058:SF1">
    <property type="entry name" value="G-PROTEIN COUPLED RECEPTORS FAMILY 2 PROFILE 2 DOMAIN-CONTAINING PROTEIN"/>
    <property type="match status" value="1"/>
</dbReference>
<feature type="compositionally biased region" description="Low complexity" evidence="5">
    <location>
        <begin position="461"/>
        <end position="478"/>
    </location>
</feature>
<evidence type="ECO:0000256" key="4">
    <source>
        <dbReference type="ARBA" id="ARBA00023136"/>
    </source>
</evidence>
<evidence type="ECO:0000256" key="2">
    <source>
        <dbReference type="ARBA" id="ARBA00022692"/>
    </source>
</evidence>
<keyword evidence="4 6" id="KW-0472">Membrane</keyword>